<dbReference type="InterPro" id="IPR002068">
    <property type="entry name" value="A-crystallin/Hsp20_dom"/>
</dbReference>
<dbReference type="CDD" id="cd06464">
    <property type="entry name" value="ACD_sHsps-like"/>
    <property type="match status" value="1"/>
</dbReference>
<protein>
    <submittedName>
        <fullName evidence="5">Molecular chaperone Hsp20</fullName>
    </submittedName>
</protein>
<keyword evidence="6" id="KW-1185">Reference proteome</keyword>
<dbReference type="Proteomes" id="UP000094025">
    <property type="component" value="Unassembled WGS sequence"/>
</dbReference>
<dbReference type="PROSITE" id="PS01031">
    <property type="entry name" value="SHSP"/>
    <property type="match status" value="1"/>
</dbReference>
<evidence type="ECO:0000313" key="6">
    <source>
        <dbReference type="Proteomes" id="UP000094025"/>
    </source>
</evidence>
<dbReference type="InterPro" id="IPR008978">
    <property type="entry name" value="HSP20-like_chaperone"/>
</dbReference>
<dbReference type="PANTHER" id="PTHR11527">
    <property type="entry name" value="HEAT-SHOCK PROTEIN 20 FAMILY MEMBER"/>
    <property type="match status" value="1"/>
</dbReference>
<dbReference type="AlphaFoldDB" id="A0A178XL34"/>
<comment type="caution">
    <text evidence="5">The sequence shown here is derived from an EMBL/GenBank/DDBJ whole genome shotgun (WGS) entry which is preliminary data.</text>
</comment>
<evidence type="ECO:0000313" key="5">
    <source>
        <dbReference type="EMBL" id="OAP35305.1"/>
    </source>
</evidence>
<name>A0A178XL34_9HYPH</name>
<sequence length="175" mass="19935">MAEPATKLPIKSEEKGVERRAESWPPFESLRSEIDRLFDDFAPNLWHRPLASALMRRVPRLSDLDVAPAVDLAETEKGYEITCELPGMEEKDIEVAISNGILTIRGEKQEEKEEKKKEYVLSERRYGSFQRTFRMPDGVDAEKVAANFSKGVLSVTLPKTQEAQQNERKIQIKSA</sequence>
<gene>
    <name evidence="5" type="ORF">AU381_25235</name>
</gene>
<reference evidence="5 6" key="1">
    <citation type="journal article" date="2016" name="Int. J. Syst. Evol. Microbiol.">
        <title>Ensifer glycinis sp. nov., an novel rhizobial species associated with Glycine spp.</title>
        <authorList>
            <person name="Yan H."/>
            <person name="Yan J."/>
            <person name="Sui X.H."/>
            <person name="Wang E.T."/>
            <person name="Chen W.X."/>
            <person name="Zhang X.X."/>
            <person name="Chen W.F."/>
        </authorList>
    </citation>
    <scope>NUCLEOTIDE SEQUENCE [LARGE SCALE GENOMIC DNA]</scope>
    <source>
        <strain evidence="5 6">CCBAU 23380</strain>
    </source>
</reference>
<dbReference type="SUPFAM" id="SSF49764">
    <property type="entry name" value="HSP20-like chaperones"/>
    <property type="match status" value="1"/>
</dbReference>
<dbReference type="InterPro" id="IPR031107">
    <property type="entry name" value="Small_HSP"/>
</dbReference>
<dbReference type="Pfam" id="PF00011">
    <property type="entry name" value="HSP20"/>
    <property type="match status" value="1"/>
</dbReference>
<feature type="domain" description="SHSP" evidence="4">
    <location>
        <begin position="61"/>
        <end position="175"/>
    </location>
</feature>
<evidence type="ECO:0000256" key="3">
    <source>
        <dbReference type="SAM" id="MobiDB-lite"/>
    </source>
</evidence>
<dbReference type="STRING" id="1472378.AU381_25235"/>
<dbReference type="OrthoDB" id="9808910at2"/>
<evidence type="ECO:0000256" key="1">
    <source>
        <dbReference type="PROSITE-ProRule" id="PRU00285"/>
    </source>
</evidence>
<feature type="region of interest" description="Disordered" evidence="3">
    <location>
        <begin position="1"/>
        <end position="25"/>
    </location>
</feature>
<feature type="compositionally biased region" description="Basic and acidic residues" evidence="3">
    <location>
        <begin position="10"/>
        <end position="22"/>
    </location>
</feature>
<organism evidence="5 6">
    <name type="scientific">Sinorhizobium glycinis</name>
    <dbReference type="NCBI Taxonomy" id="1472378"/>
    <lineage>
        <taxon>Bacteria</taxon>
        <taxon>Pseudomonadati</taxon>
        <taxon>Pseudomonadota</taxon>
        <taxon>Alphaproteobacteria</taxon>
        <taxon>Hyphomicrobiales</taxon>
        <taxon>Rhizobiaceae</taxon>
        <taxon>Sinorhizobium/Ensifer group</taxon>
        <taxon>Sinorhizobium</taxon>
    </lineage>
</organism>
<dbReference type="RefSeq" id="WP_064244539.1">
    <property type="nucleotide sequence ID" value="NZ_LPUX01000067.1"/>
</dbReference>
<dbReference type="Gene3D" id="2.60.40.790">
    <property type="match status" value="1"/>
</dbReference>
<evidence type="ECO:0000256" key="2">
    <source>
        <dbReference type="RuleBase" id="RU003616"/>
    </source>
</evidence>
<evidence type="ECO:0000259" key="4">
    <source>
        <dbReference type="PROSITE" id="PS01031"/>
    </source>
</evidence>
<dbReference type="EMBL" id="LPUX01000067">
    <property type="protein sequence ID" value="OAP35305.1"/>
    <property type="molecule type" value="Genomic_DNA"/>
</dbReference>
<accession>A0A178XL34</accession>
<proteinExistence type="inferred from homology"/>
<comment type="similarity">
    <text evidence="1 2">Belongs to the small heat shock protein (HSP20) family.</text>
</comment>